<protein>
    <submittedName>
        <fullName evidence="1">Uncharacterized protein</fullName>
    </submittedName>
</protein>
<dbReference type="EMBL" id="JAHRHJ020000004">
    <property type="protein sequence ID" value="KAH9318775.1"/>
    <property type="molecule type" value="Genomic_DNA"/>
</dbReference>
<dbReference type="PANTHER" id="PTHR43205">
    <property type="entry name" value="PROSTAGLANDIN REDUCTASE"/>
    <property type="match status" value="1"/>
</dbReference>
<dbReference type="OMA" id="TIPCFMV"/>
<reference evidence="1 2" key="1">
    <citation type="journal article" date="2021" name="Nat. Plants">
        <title>The Taxus genome provides insights into paclitaxel biosynthesis.</title>
        <authorList>
            <person name="Xiong X."/>
            <person name="Gou J."/>
            <person name="Liao Q."/>
            <person name="Li Y."/>
            <person name="Zhou Q."/>
            <person name="Bi G."/>
            <person name="Li C."/>
            <person name="Du R."/>
            <person name="Wang X."/>
            <person name="Sun T."/>
            <person name="Guo L."/>
            <person name="Liang H."/>
            <person name="Lu P."/>
            <person name="Wu Y."/>
            <person name="Zhang Z."/>
            <person name="Ro D.K."/>
            <person name="Shang Y."/>
            <person name="Huang S."/>
            <person name="Yan J."/>
        </authorList>
    </citation>
    <scope>NUCLEOTIDE SEQUENCE [LARGE SCALE GENOMIC DNA]</scope>
    <source>
        <strain evidence="1">Ta-2019</strain>
    </source>
</reference>
<name>A0AA38GCC5_TAXCH</name>
<dbReference type="InterPro" id="IPR045010">
    <property type="entry name" value="MDR_fam"/>
</dbReference>
<evidence type="ECO:0000313" key="2">
    <source>
        <dbReference type="Proteomes" id="UP000824469"/>
    </source>
</evidence>
<dbReference type="SUPFAM" id="SSF50129">
    <property type="entry name" value="GroES-like"/>
    <property type="match status" value="1"/>
</dbReference>
<accession>A0AA38GCC5</accession>
<gene>
    <name evidence="1" type="ORF">KI387_020544</name>
</gene>
<dbReference type="GO" id="GO:0032440">
    <property type="term" value="F:2-alkenal reductase [NAD(P)H] activity"/>
    <property type="evidence" value="ECO:0007669"/>
    <property type="project" value="TreeGrafter"/>
</dbReference>
<feature type="non-terminal residue" evidence="1">
    <location>
        <position position="106"/>
    </location>
</feature>
<dbReference type="PANTHER" id="PTHR43205:SF80">
    <property type="entry name" value="2-ALKENAL REDUCTASE (NADP(+)-DEPENDENT)-LIKE"/>
    <property type="match status" value="1"/>
</dbReference>
<dbReference type="Gene3D" id="3.90.180.10">
    <property type="entry name" value="Medium-chain alcohol dehydrogenases, catalytic domain"/>
    <property type="match status" value="1"/>
</dbReference>
<dbReference type="Gene3D" id="3.40.50.720">
    <property type="entry name" value="NAD(P)-binding Rossmann-like Domain"/>
    <property type="match status" value="1"/>
</dbReference>
<dbReference type="InterPro" id="IPR011032">
    <property type="entry name" value="GroES-like_sf"/>
</dbReference>
<evidence type="ECO:0000313" key="1">
    <source>
        <dbReference type="EMBL" id="KAH9318775.1"/>
    </source>
</evidence>
<sequence>TIPCFMVGKVEKSANAEFKEGDMVTGHYGVSEYNIVAASALRKIKVDTAVVQSSDYLRLLGMPGMTAWVVLEFGPDLTPGKKVFVSAAMGGVGLIVGQLAKIKGCH</sequence>
<keyword evidence="2" id="KW-1185">Reference proteome</keyword>
<dbReference type="InterPro" id="IPR036291">
    <property type="entry name" value="NAD(P)-bd_dom_sf"/>
</dbReference>
<proteinExistence type="predicted"/>
<organism evidence="1 2">
    <name type="scientific">Taxus chinensis</name>
    <name type="common">Chinese yew</name>
    <name type="synonym">Taxus wallichiana var. chinensis</name>
    <dbReference type="NCBI Taxonomy" id="29808"/>
    <lineage>
        <taxon>Eukaryota</taxon>
        <taxon>Viridiplantae</taxon>
        <taxon>Streptophyta</taxon>
        <taxon>Embryophyta</taxon>
        <taxon>Tracheophyta</taxon>
        <taxon>Spermatophyta</taxon>
        <taxon>Pinopsida</taxon>
        <taxon>Pinidae</taxon>
        <taxon>Conifers II</taxon>
        <taxon>Cupressales</taxon>
        <taxon>Taxaceae</taxon>
        <taxon>Taxus</taxon>
    </lineage>
</organism>
<feature type="non-terminal residue" evidence="1">
    <location>
        <position position="1"/>
    </location>
</feature>
<comment type="caution">
    <text evidence="1">The sequence shown here is derived from an EMBL/GenBank/DDBJ whole genome shotgun (WGS) entry which is preliminary data.</text>
</comment>
<dbReference type="SUPFAM" id="SSF51735">
    <property type="entry name" value="NAD(P)-binding Rossmann-fold domains"/>
    <property type="match status" value="1"/>
</dbReference>
<dbReference type="Proteomes" id="UP000824469">
    <property type="component" value="Unassembled WGS sequence"/>
</dbReference>
<dbReference type="AlphaFoldDB" id="A0AA38GCC5"/>